<feature type="non-terminal residue" evidence="1">
    <location>
        <position position="1"/>
    </location>
</feature>
<dbReference type="EMBL" id="SNRY01008138">
    <property type="protein sequence ID" value="KAA6309076.1"/>
    <property type="molecule type" value="Genomic_DNA"/>
</dbReference>
<reference evidence="1" key="1">
    <citation type="submission" date="2019-03" db="EMBL/GenBank/DDBJ databases">
        <title>Single cell metagenomics reveals metabolic interactions within the superorganism composed of flagellate Streblomastix strix and complex community of Bacteroidetes bacteria on its surface.</title>
        <authorList>
            <person name="Treitli S.C."/>
            <person name="Kolisko M."/>
            <person name="Husnik F."/>
            <person name="Keeling P."/>
            <person name="Hampl V."/>
        </authorList>
    </citation>
    <scope>NUCLEOTIDE SEQUENCE</scope>
    <source>
        <strain evidence="1">STM</strain>
    </source>
</reference>
<comment type="caution">
    <text evidence="1">The sequence shown here is derived from an EMBL/GenBank/DDBJ whole genome shotgun (WGS) entry which is preliminary data.</text>
</comment>
<dbReference type="GO" id="GO:0003862">
    <property type="term" value="F:3-isopropylmalate dehydrogenase activity"/>
    <property type="evidence" value="ECO:0007669"/>
    <property type="project" value="UniProtKB-EC"/>
</dbReference>
<dbReference type="EC" id="1.1.1.85" evidence="1"/>
<sequence>NASIDANVCTQDIQAEGEKAYSTSKVGEWLTEYIRKA</sequence>
<keyword evidence="1" id="KW-0560">Oxidoreductase</keyword>
<dbReference type="AlphaFoldDB" id="A0A5J4PHP1"/>
<proteinExistence type="predicted"/>
<protein>
    <submittedName>
        <fullName evidence="1">3-isopropylmalate dehydrogenase</fullName>
        <ecNumber evidence="1">1.1.1.85</ecNumber>
    </submittedName>
</protein>
<accession>A0A5J4PHP1</accession>
<gene>
    <name evidence="1" type="ORF">EZS27_039365</name>
</gene>
<organism evidence="1">
    <name type="scientific">termite gut metagenome</name>
    <dbReference type="NCBI Taxonomy" id="433724"/>
    <lineage>
        <taxon>unclassified sequences</taxon>
        <taxon>metagenomes</taxon>
        <taxon>organismal metagenomes</taxon>
    </lineage>
</organism>
<name>A0A5J4PHP1_9ZZZZ</name>
<evidence type="ECO:0000313" key="1">
    <source>
        <dbReference type="EMBL" id="KAA6309076.1"/>
    </source>
</evidence>